<keyword evidence="1" id="KW-0472">Membrane</keyword>
<dbReference type="AlphaFoldDB" id="A0A839QHM3"/>
<dbReference type="PANTHER" id="PTHR23523:SF2">
    <property type="entry name" value="2-NITROIMIDAZOLE TRANSPORTER"/>
    <property type="match status" value="1"/>
</dbReference>
<feature type="transmembrane region" description="Helical" evidence="1">
    <location>
        <begin position="284"/>
        <end position="302"/>
    </location>
</feature>
<feature type="transmembrane region" description="Helical" evidence="1">
    <location>
        <begin position="158"/>
        <end position="178"/>
    </location>
</feature>
<feature type="transmembrane region" description="Helical" evidence="1">
    <location>
        <begin position="257"/>
        <end position="277"/>
    </location>
</feature>
<feature type="transmembrane region" description="Helical" evidence="1">
    <location>
        <begin position="95"/>
        <end position="116"/>
    </location>
</feature>
<keyword evidence="3" id="KW-1185">Reference proteome</keyword>
<feature type="transmembrane region" description="Helical" evidence="1">
    <location>
        <begin position="45"/>
        <end position="63"/>
    </location>
</feature>
<name>A0A839QHM3_9MICC</name>
<dbReference type="PANTHER" id="PTHR23523">
    <property type="match status" value="1"/>
</dbReference>
<gene>
    <name evidence="2" type="ORF">E9229_001304</name>
</gene>
<sequence>MKRAVPLLGLLAAFAVGLNLRPAITSVAAILQELTATAGLAPADVVLLSSLPVAAFGLSAPLIPLLTRRLGTELVLLASMLLLAGSLGMRALVPGLLLLCTFTAGVAIMGGSILMPQYLKELRASPRAVGIATTTFGVGAAAGASLTRPVVAAAGGNLSAGLGIWTVLAIAAAVLVWVRAASAGGAVPVREPGGGLPAPAAAAARGAARVFGPEGRRTAALIGAVFGLQAILYFAVSSWLPTIQDEAGIDRGTAANMLAWFSAVGFISTLLTPMLMAHLRLLRLAAALIGACVAFGFGWLALGGAAGSFGAITLLGFSQSAAFGLSMALIVAKTANGAIAGKLSAVSQGFGYVAAALGSALIGGLRTWTGSWNASLALMSLLALAMGVVAVLAVGREAISGAEHGREE</sequence>
<feature type="transmembrane region" description="Helical" evidence="1">
    <location>
        <begin position="308"/>
        <end position="331"/>
    </location>
</feature>
<dbReference type="InterPro" id="IPR036259">
    <property type="entry name" value="MFS_trans_sf"/>
</dbReference>
<comment type="caution">
    <text evidence="2">The sequence shown here is derived from an EMBL/GenBank/DDBJ whole genome shotgun (WGS) entry which is preliminary data.</text>
</comment>
<dbReference type="InterPro" id="IPR011701">
    <property type="entry name" value="MFS"/>
</dbReference>
<dbReference type="SUPFAM" id="SSF103473">
    <property type="entry name" value="MFS general substrate transporter"/>
    <property type="match status" value="1"/>
</dbReference>
<accession>A0A839QHM3</accession>
<proteinExistence type="predicted"/>
<dbReference type="Pfam" id="PF07690">
    <property type="entry name" value="MFS_1"/>
    <property type="match status" value="1"/>
</dbReference>
<feature type="transmembrane region" description="Helical" evidence="1">
    <location>
        <begin position="128"/>
        <end position="146"/>
    </location>
</feature>
<evidence type="ECO:0000256" key="1">
    <source>
        <dbReference type="SAM" id="Phobius"/>
    </source>
</evidence>
<dbReference type="InterPro" id="IPR052524">
    <property type="entry name" value="MFS_Cyanate_Porter"/>
</dbReference>
<feature type="transmembrane region" description="Helical" evidence="1">
    <location>
        <begin position="219"/>
        <end position="237"/>
    </location>
</feature>
<protein>
    <submittedName>
        <fullName evidence="2">CP family cyanate transporter-like MFS transporter</fullName>
    </submittedName>
</protein>
<feature type="transmembrane region" description="Helical" evidence="1">
    <location>
        <begin position="343"/>
        <end position="362"/>
    </location>
</feature>
<keyword evidence="1" id="KW-1133">Transmembrane helix</keyword>
<dbReference type="EMBL" id="JACHVS010000001">
    <property type="protein sequence ID" value="MBB2995113.1"/>
    <property type="molecule type" value="Genomic_DNA"/>
</dbReference>
<dbReference type="GO" id="GO:0022857">
    <property type="term" value="F:transmembrane transporter activity"/>
    <property type="evidence" value="ECO:0007669"/>
    <property type="project" value="InterPro"/>
</dbReference>
<evidence type="ECO:0000313" key="3">
    <source>
        <dbReference type="Proteomes" id="UP000523000"/>
    </source>
</evidence>
<reference evidence="2 3" key="1">
    <citation type="submission" date="2020-08" db="EMBL/GenBank/DDBJ databases">
        <title>Sequencing the genomes of 1000 actinobacteria strains.</title>
        <authorList>
            <person name="Klenk H.-P."/>
        </authorList>
    </citation>
    <scope>NUCLEOTIDE SEQUENCE [LARGE SCALE GENOMIC DNA]</scope>
    <source>
        <strain evidence="2 3">DSM 22826</strain>
    </source>
</reference>
<keyword evidence="1" id="KW-0812">Transmembrane</keyword>
<dbReference type="Proteomes" id="UP000523000">
    <property type="component" value="Unassembled WGS sequence"/>
</dbReference>
<feature type="transmembrane region" description="Helical" evidence="1">
    <location>
        <begin position="374"/>
        <end position="394"/>
    </location>
</feature>
<evidence type="ECO:0000313" key="2">
    <source>
        <dbReference type="EMBL" id="MBB2995113.1"/>
    </source>
</evidence>
<organism evidence="2 3">
    <name type="scientific">Paeniglutamicibacter cryotolerans</name>
    <dbReference type="NCBI Taxonomy" id="670079"/>
    <lineage>
        <taxon>Bacteria</taxon>
        <taxon>Bacillati</taxon>
        <taxon>Actinomycetota</taxon>
        <taxon>Actinomycetes</taxon>
        <taxon>Micrococcales</taxon>
        <taxon>Micrococcaceae</taxon>
        <taxon>Paeniglutamicibacter</taxon>
    </lineage>
</organism>
<dbReference type="Gene3D" id="1.20.1250.20">
    <property type="entry name" value="MFS general substrate transporter like domains"/>
    <property type="match status" value="2"/>
</dbReference>